<dbReference type="InterPro" id="IPR001789">
    <property type="entry name" value="Sig_transdc_resp-reg_receiver"/>
</dbReference>
<dbReference type="Pfam" id="PF00072">
    <property type="entry name" value="Response_reg"/>
    <property type="match status" value="1"/>
</dbReference>
<dbReference type="InterPro" id="IPR011006">
    <property type="entry name" value="CheY-like_superfamily"/>
</dbReference>
<dbReference type="InterPro" id="IPR003594">
    <property type="entry name" value="HATPase_dom"/>
</dbReference>
<keyword evidence="8" id="KW-0902">Two-component regulatory system</keyword>
<evidence type="ECO:0000256" key="9">
    <source>
        <dbReference type="ARBA" id="ARBA00064003"/>
    </source>
</evidence>
<feature type="transmembrane region" description="Helical" evidence="13">
    <location>
        <begin position="168"/>
        <end position="187"/>
    </location>
</feature>
<dbReference type="SUPFAM" id="SSF52172">
    <property type="entry name" value="CheY-like"/>
    <property type="match status" value="2"/>
</dbReference>
<keyword evidence="13" id="KW-0472">Membrane</keyword>
<dbReference type="SMART" id="SM00448">
    <property type="entry name" value="REC"/>
    <property type="match status" value="1"/>
</dbReference>
<keyword evidence="6" id="KW-0418">Kinase</keyword>
<evidence type="ECO:0000313" key="16">
    <source>
        <dbReference type="EMBL" id="PJK29514.1"/>
    </source>
</evidence>
<evidence type="ECO:0000256" key="3">
    <source>
        <dbReference type="ARBA" id="ARBA00022553"/>
    </source>
</evidence>
<dbReference type="PRINTS" id="PR00344">
    <property type="entry name" value="BCTRLSENSOR"/>
</dbReference>
<organism evidence="16 17">
    <name type="scientific">Minwuia thermotolerans</name>
    <dbReference type="NCBI Taxonomy" id="2056226"/>
    <lineage>
        <taxon>Bacteria</taxon>
        <taxon>Pseudomonadati</taxon>
        <taxon>Pseudomonadota</taxon>
        <taxon>Alphaproteobacteria</taxon>
        <taxon>Minwuiales</taxon>
        <taxon>Minwuiaceae</taxon>
        <taxon>Minwuia</taxon>
    </lineage>
</organism>
<dbReference type="OrthoDB" id="9801651at2"/>
<keyword evidence="5" id="KW-0547">Nucleotide-binding</keyword>
<evidence type="ECO:0000256" key="5">
    <source>
        <dbReference type="ARBA" id="ARBA00022741"/>
    </source>
</evidence>
<proteinExistence type="predicted"/>
<feature type="domain" description="Histidine kinase" evidence="14">
    <location>
        <begin position="261"/>
        <end position="479"/>
    </location>
</feature>
<dbReference type="EC" id="2.7.13.3" evidence="2"/>
<dbReference type="Pfam" id="PF00512">
    <property type="entry name" value="HisKA"/>
    <property type="match status" value="1"/>
</dbReference>
<feature type="compositionally biased region" description="Polar residues" evidence="12">
    <location>
        <begin position="1"/>
        <end position="11"/>
    </location>
</feature>
<sequence length="763" mass="80808">MDSVGASQNIGDSALSAVDATPRRPAGSAGDSSSLDRDSRIRAAMIAELIRDSSRLRVSPFILVAILGTVFVDRALWPTIVLIVGAALFTIAGDRLRKAFEAAGTAPENAEAWGLRYVALSAVVGVIWGSCLAGYFDPGSYPHQAFLALLTFGSLFAAIVHRALYPPAFIALAVPTVAPLLLMLALTGDELGMATAAMGLLGFAVLLGWLRILNKRFRESFSLRFQNTDLIERLEAAHRSAETARQAAEAGDRTKSEFLATISHELRTPMNGIIGMTGLLQGTKLDPQQRSYADIIKESADALLNLINDILDLTKFESGRVELDDSPFELARTIEGTVGLMAERAQSSGLELASYIAPEVPDILTADAGRLRQVLLNLLSNAIKFTEEGSVTLTATLAPQSRAMLRIEVTDTGIGIPADVLPRLFRPFSQAGGISRRFGGTGLGLAISRRLVDAMGGEISVESEDGGGSTFRVDLPIRSGKQAQAPDSLDGVKVILVGPSGVVREVAARYAECWGAAVRSTDDPAEGLRQLRAAGGDSVAVIDWRVKGGAGDLATRVRADAALKRCRLVLTVPVGVVEAVPEAEDALFDARLLQPVRRARYHRALAGGPAEAADESARPRRTVAASGARLRVLVVDDVAVNQKLAASIVEISGHEAVVAGGGREALQALRTLPYDLVLMDVEMPEMDGLSATRAIRQMPGAAGAIPIIAMTAHPGDEYISRCMDAGMNRYLAKPLDAAELISILQEHADRAASLPPGDTAEGD</sequence>
<evidence type="ECO:0000259" key="14">
    <source>
        <dbReference type="PROSITE" id="PS50109"/>
    </source>
</evidence>
<feature type="domain" description="Response regulatory" evidence="15">
    <location>
        <begin position="631"/>
        <end position="748"/>
    </location>
</feature>
<dbReference type="SUPFAM" id="SSF47384">
    <property type="entry name" value="Homodimeric domain of signal transducing histidine kinase"/>
    <property type="match status" value="1"/>
</dbReference>
<evidence type="ECO:0000256" key="8">
    <source>
        <dbReference type="ARBA" id="ARBA00023012"/>
    </source>
</evidence>
<dbReference type="Gene3D" id="1.10.287.130">
    <property type="match status" value="1"/>
</dbReference>
<keyword evidence="3 11" id="KW-0597">Phosphoprotein</keyword>
<dbReference type="PROSITE" id="PS50109">
    <property type="entry name" value="HIS_KIN"/>
    <property type="match status" value="1"/>
</dbReference>
<dbReference type="RefSeq" id="WP_109793538.1">
    <property type="nucleotide sequence ID" value="NZ_PHIG01000032.1"/>
</dbReference>
<evidence type="ECO:0000313" key="17">
    <source>
        <dbReference type="Proteomes" id="UP000229498"/>
    </source>
</evidence>
<reference evidence="16 17" key="1">
    <citation type="submission" date="2017-11" db="EMBL/GenBank/DDBJ databases">
        <title>Draft genome sequence of Rhizobiales bacterium SY3-13.</title>
        <authorList>
            <person name="Sun C."/>
        </authorList>
    </citation>
    <scope>NUCLEOTIDE SEQUENCE [LARGE SCALE GENOMIC DNA]</scope>
    <source>
        <strain evidence="16 17">SY3-13</strain>
    </source>
</reference>
<dbReference type="Gene3D" id="3.30.565.10">
    <property type="entry name" value="Histidine kinase-like ATPase, C-terminal domain"/>
    <property type="match status" value="1"/>
</dbReference>
<dbReference type="FunFam" id="1.10.287.130:FF:000002">
    <property type="entry name" value="Two-component osmosensing histidine kinase"/>
    <property type="match status" value="1"/>
</dbReference>
<accession>A0A2M9G1H1</accession>
<dbReference type="PROSITE" id="PS50110">
    <property type="entry name" value="RESPONSE_REGULATORY"/>
    <property type="match status" value="1"/>
</dbReference>
<evidence type="ECO:0000256" key="11">
    <source>
        <dbReference type="PROSITE-ProRule" id="PRU00169"/>
    </source>
</evidence>
<evidence type="ECO:0000256" key="10">
    <source>
        <dbReference type="ARBA" id="ARBA00068150"/>
    </source>
</evidence>
<keyword evidence="13" id="KW-1133">Transmembrane helix</keyword>
<feature type="transmembrane region" description="Helical" evidence="13">
    <location>
        <begin position="54"/>
        <end position="71"/>
    </location>
</feature>
<keyword evidence="7" id="KW-0067">ATP-binding</keyword>
<dbReference type="InterPro" id="IPR005467">
    <property type="entry name" value="His_kinase_dom"/>
</dbReference>
<dbReference type="Gene3D" id="3.40.50.2300">
    <property type="match status" value="1"/>
</dbReference>
<dbReference type="Proteomes" id="UP000229498">
    <property type="component" value="Unassembled WGS sequence"/>
</dbReference>
<comment type="subunit">
    <text evidence="9">At low DSF concentrations, interacts with RpfF.</text>
</comment>
<dbReference type="SUPFAM" id="SSF55874">
    <property type="entry name" value="ATPase domain of HSP90 chaperone/DNA topoisomerase II/histidine kinase"/>
    <property type="match status" value="1"/>
</dbReference>
<evidence type="ECO:0000256" key="13">
    <source>
        <dbReference type="SAM" id="Phobius"/>
    </source>
</evidence>
<comment type="caution">
    <text evidence="16">The sequence shown here is derived from an EMBL/GenBank/DDBJ whole genome shotgun (WGS) entry which is preliminary data.</text>
</comment>
<name>A0A2M9G1H1_9PROT</name>
<dbReference type="FunFam" id="3.30.565.10:FF:000010">
    <property type="entry name" value="Sensor histidine kinase RcsC"/>
    <property type="match status" value="1"/>
</dbReference>
<dbReference type="CDD" id="cd00082">
    <property type="entry name" value="HisKA"/>
    <property type="match status" value="1"/>
</dbReference>
<dbReference type="SMART" id="SM00387">
    <property type="entry name" value="HATPase_c"/>
    <property type="match status" value="1"/>
</dbReference>
<evidence type="ECO:0000256" key="2">
    <source>
        <dbReference type="ARBA" id="ARBA00012438"/>
    </source>
</evidence>
<keyword evidence="4" id="KW-0808">Transferase</keyword>
<dbReference type="InterPro" id="IPR036890">
    <property type="entry name" value="HATPase_C_sf"/>
</dbReference>
<comment type="catalytic activity">
    <reaction evidence="1">
        <text>ATP + protein L-histidine = ADP + protein N-phospho-L-histidine.</text>
        <dbReference type="EC" id="2.7.13.3"/>
    </reaction>
</comment>
<dbReference type="PANTHER" id="PTHR45339">
    <property type="entry name" value="HYBRID SIGNAL TRANSDUCTION HISTIDINE KINASE J"/>
    <property type="match status" value="1"/>
</dbReference>
<feature type="region of interest" description="Disordered" evidence="12">
    <location>
        <begin position="1"/>
        <end position="35"/>
    </location>
</feature>
<keyword evidence="13" id="KW-0812">Transmembrane</keyword>
<dbReference type="GO" id="GO:0000155">
    <property type="term" value="F:phosphorelay sensor kinase activity"/>
    <property type="evidence" value="ECO:0007669"/>
    <property type="project" value="InterPro"/>
</dbReference>
<dbReference type="InterPro" id="IPR003661">
    <property type="entry name" value="HisK_dim/P_dom"/>
</dbReference>
<dbReference type="GO" id="GO:0005524">
    <property type="term" value="F:ATP binding"/>
    <property type="evidence" value="ECO:0007669"/>
    <property type="project" value="UniProtKB-KW"/>
</dbReference>
<feature type="transmembrane region" description="Helical" evidence="13">
    <location>
        <begin position="193"/>
        <end position="213"/>
    </location>
</feature>
<dbReference type="InterPro" id="IPR036097">
    <property type="entry name" value="HisK_dim/P_sf"/>
</dbReference>
<dbReference type="CDD" id="cd16922">
    <property type="entry name" value="HATPase_EvgS-ArcB-TorS-like"/>
    <property type="match status" value="1"/>
</dbReference>
<feature type="modified residue" description="4-aspartylphosphate" evidence="11">
    <location>
        <position position="680"/>
    </location>
</feature>
<evidence type="ECO:0000256" key="6">
    <source>
        <dbReference type="ARBA" id="ARBA00022777"/>
    </source>
</evidence>
<dbReference type="SMART" id="SM00388">
    <property type="entry name" value="HisKA"/>
    <property type="match status" value="1"/>
</dbReference>
<evidence type="ECO:0000259" key="15">
    <source>
        <dbReference type="PROSITE" id="PS50110"/>
    </source>
</evidence>
<gene>
    <name evidence="16" type="ORF">CVT23_10655</name>
</gene>
<dbReference type="AlphaFoldDB" id="A0A2M9G1H1"/>
<dbReference type="InterPro" id="IPR004358">
    <property type="entry name" value="Sig_transdc_His_kin-like_C"/>
</dbReference>
<keyword evidence="17" id="KW-1185">Reference proteome</keyword>
<feature type="transmembrane region" description="Helical" evidence="13">
    <location>
        <begin position="117"/>
        <end position="136"/>
    </location>
</feature>
<evidence type="ECO:0000256" key="4">
    <source>
        <dbReference type="ARBA" id="ARBA00022679"/>
    </source>
</evidence>
<evidence type="ECO:0000256" key="12">
    <source>
        <dbReference type="SAM" id="MobiDB-lite"/>
    </source>
</evidence>
<dbReference type="CDD" id="cd17546">
    <property type="entry name" value="REC_hyHK_CKI1_RcsC-like"/>
    <property type="match status" value="1"/>
</dbReference>
<evidence type="ECO:0000256" key="7">
    <source>
        <dbReference type="ARBA" id="ARBA00022840"/>
    </source>
</evidence>
<dbReference type="PANTHER" id="PTHR45339:SF5">
    <property type="entry name" value="HISTIDINE KINASE"/>
    <property type="match status" value="1"/>
</dbReference>
<protein>
    <recommendedName>
        <fullName evidence="10">Sensory/regulatory protein RpfC</fullName>
        <ecNumber evidence="2">2.7.13.3</ecNumber>
    </recommendedName>
</protein>
<feature type="transmembrane region" description="Helical" evidence="13">
    <location>
        <begin position="77"/>
        <end position="96"/>
    </location>
</feature>
<dbReference type="EMBL" id="PHIG01000032">
    <property type="protein sequence ID" value="PJK29514.1"/>
    <property type="molecule type" value="Genomic_DNA"/>
</dbReference>
<dbReference type="Pfam" id="PF02518">
    <property type="entry name" value="HATPase_c"/>
    <property type="match status" value="1"/>
</dbReference>
<evidence type="ECO:0000256" key="1">
    <source>
        <dbReference type="ARBA" id="ARBA00000085"/>
    </source>
</evidence>